<reference evidence="10" key="1">
    <citation type="journal article" date="2015" name="PLoS Genet.">
        <title>Genome Sequence and Transcriptome Analyses of Chrysochromulina tobin: Metabolic Tools for Enhanced Algal Fitness in the Prominent Order Prymnesiales (Haptophyceae).</title>
        <authorList>
            <person name="Hovde B.T."/>
            <person name="Deodato C.R."/>
            <person name="Hunsperger H.M."/>
            <person name="Ryken S.A."/>
            <person name="Yost W."/>
            <person name="Jha R.K."/>
            <person name="Patterson J."/>
            <person name="Monnat R.J. Jr."/>
            <person name="Barlow S.B."/>
            <person name="Starkenburg S.R."/>
            <person name="Cattolico R.A."/>
        </authorList>
    </citation>
    <scope>NUCLEOTIDE SEQUENCE</scope>
    <source>
        <strain evidence="10">CCMP291</strain>
    </source>
</reference>
<dbReference type="InterPro" id="IPR050339">
    <property type="entry name" value="CC_SR_Kinase"/>
</dbReference>
<evidence type="ECO:0000256" key="2">
    <source>
        <dbReference type="ARBA" id="ARBA00022741"/>
    </source>
</evidence>
<comment type="similarity">
    <text evidence="5">Belongs to the protein kinase superfamily. Ser/Thr protein kinase family. GCN2 subfamily.</text>
</comment>
<accession>A0A0M0K998</accession>
<dbReference type="PROSITE" id="PS00108">
    <property type="entry name" value="PROTEIN_KINASE_ST"/>
    <property type="match status" value="1"/>
</dbReference>
<dbReference type="GO" id="GO:0005737">
    <property type="term" value="C:cytoplasm"/>
    <property type="evidence" value="ECO:0007669"/>
    <property type="project" value="TreeGrafter"/>
</dbReference>
<evidence type="ECO:0000313" key="10">
    <source>
        <dbReference type="Proteomes" id="UP000037460"/>
    </source>
</evidence>
<evidence type="ECO:0000256" key="3">
    <source>
        <dbReference type="ARBA" id="ARBA00022777"/>
    </source>
</evidence>
<protein>
    <submittedName>
        <fullName evidence="9">Putative serine threonine-protein kinase gcn2-like protein</fullName>
    </submittedName>
</protein>
<dbReference type="Proteomes" id="UP000037460">
    <property type="component" value="Unassembled WGS sequence"/>
</dbReference>
<dbReference type="InterPro" id="IPR017441">
    <property type="entry name" value="Protein_kinase_ATP_BS"/>
</dbReference>
<name>A0A0M0K998_9EUKA</name>
<feature type="binding site" evidence="6">
    <location>
        <position position="109"/>
    </location>
    <ligand>
        <name>ATP</name>
        <dbReference type="ChEBI" id="CHEBI:30616"/>
    </ligand>
</feature>
<feature type="domain" description="Protein kinase" evidence="8">
    <location>
        <begin position="1"/>
        <end position="311"/>
    </location>
</feature>
<evidence type="ECO:0000256" key="7">
    <source>
        <dbReference type="RuleBase" id="RU000304"/>
    </source>
</evidence>
<evidence type="ECO:0000256" key="1">
    <source>
        <dbReference type="ARBA" id="ARBA00022679"/>
    </source>
</evidence>
<dbReference type="GO" id="GO:0005524">
    <property type="term" value="F:ATP binding"/>
    <property type="evidence" value="ECO:0007669"/>
    <property type="project" value="UniProtKB-UniRule"/>
</dbReference>
<dbReference type="PROSITE" id="PS50011">
    <property type="entry name" value="PROTEIN_KINASE_DOM"/>
    <property type="match status" value="1"/>
</dbReference>
<dbReference type="InterPro" id="IPR011009">
    <property type="entry name" value="Kinase-like_dom_sf"/>
</dbReference>
<evidence type="ECO:0000256" key="6">
    <source>
        <dbReference type="PROSITE-ProRule" id="PRU10141"/>
    </source>
</evidence>
<dbReference type="PROSITE" id="PS00107">
    <property type="entry name" value="PROTEIN_KINASE_ATP"/>
    <property type="match status" value="1"/>
</dbReference>
<keyword evidence="7" id="KW-0723">Serine/threonine-protein kinase</keyword>
<keyword evidence="3 9" id="KW-0418">Kinase</keyword>
<dbReference type="EMBL" id="JWZX01001039">
    <property type="protein sequence ID" value="KOO34943.1"/>
    <property type="molecule type" value="Genomic_DNA"/>
</dbReference>
<dbReference type="GO" id="GO:0017148">
    <property type="term" value="P:negative regulation of translation"/>
    <property type="evidence" value="ECO:0007669"/>
    <property type="project" value="UniProtKB-KW"/>
</dbReference>
<dbReference type="GO" id="GO:0004694">
    <property type="term" value="F:eukaryotic translation initiation factor 2alpha kinase activity"/>
    <property type="evidence" value="ECO:0007669"/>
    <property type="project" value="TreeGrafter"/>
</dbReference>
<organism evidence="9 10">
    <name type="scientific">Chrysochromulina tobinii</name>
    <dbReference type="NCBI Taxonomy" id="1460289"/>
    <lineage>
        <taxon>Eukaryota</taxon>
        <taxon>Haptista</taxon>
        <taxon>Haptophyta</taxon>
        <taxon>Prymnesiophyceae</taxon>
        <taxon>Prymnesiales</taxon>
        <taxon>Chrysochromulinaceae</taxon>
        <taxon>Chrysochromulina</taxon>
    </lineage>
</organism>
<keyword evidence="1" id="KW-0808">Transferase</keyword>
<keyword evidence="10" id="KW-1185">Reference proteome</keyword>
<dbReference type="InterPro" id="IPR008271">
    <property type="entry name" value="Ser/Thr_kinase_AS"/>
</dbReference>
<dbReference type="Pfam" id="PF00069">
    <property type="entry name" value="Pkinase"/>
    <property type="match status" value="1"/>
</dbReference>
<dbReference type="PANTHER" id="PTHR11042">
    <property type="entry name" value="EUKARYOTIC TRANSLATION INITIATION FACTOR 2-ALPHA KINASE EIF2-ALPHA KINASE -RELATED"/>
    <property type="match status" value="1"/>
</dbReference>
<evidence type="ECO:0000259" key="8">
    <source>
        <dbReference type="PROSITE" id="PS50011"/>
    </source>
</evidence>
<dbReference type="AlphaFoldDB" id="A0A0M0K998"/>
<gene>
    <name evidence="9" type="ORF">Ctob_008724</name>
</gene>
<keyword evidence="2 6" id="KW-0547">Nucleotide-binding</keyword>
<comment type="caution">
    <text evidence="9">The sequence shown here is derived from an EMBL/GenBank/DDBJ whole genome shotgun (WGS) entry which is preliminary data.</text>
</comment>
<dbReference type="SMART" id="SM00220">
    <property type="entry name" value="S_TKc"/>
    <property type="match status" value="1"/>
</dbReference>
<keyword evidence="4 6" id="KW-0067">ATP-binding</keyword>
<evidence type="ECO:0000256" key="5">
    <source>
        <dbReference type="ARBA" id="ARBA00037982"/>
    </source>
</evidence>
<sequence length="314" mass="32816">MAPVSIRTLLEAPIDLPQLGGGASSSTALSLRGAPAALPSTCGPSSGPGGSPWDSLLSPTAASSFGLGSFAVASRFTSEFTLLERLGQGGGGAVFRARNILDGTEYAIKRVFFWSRPGSSAQSEVAAQRVLREIVQGLEHVHACGIVHRDLKPSNCCFDQGGTLKLMDFGLSKQRADREQFQQASQDDSGSFHNGARTASYPIVDLLGIGSAGFNTAGTGTPSYAAPEQMQGGAVLPACDMFPLGLIAFELFHAFGSAMERAKTFAELRAHRLPPSFVQAQPTLASLIGRLLSEAPSERPNCSDVLNGAFAVTV</sequence>
<dbReference type="GO" id="GO:0005634">
    <property type="term" value="C:nucleus"/>
    <property type="evidence" value="ECO:0007669"/>
    <property type="project" value="TreeGrafter"/>
</dbReference>
<evidence type="ECO:0000256" key="4">
    <source>
        <dbReference type="ARBA" id="ARBA00022840"/>
    </source>
</evidence>
<proteinExistence type="inferred from homology"/>
<dbReference type="InterPro" id="IPR000719">
    <property type="entry name" value="Prot_kinase_dom"/>
</dbReference>
<dbReference type="Gene3D" id="1.10.510.10">
    <property type="entry name" value="Transferase(Phosphotransferase) domain 1"/>
    <property type="match status" value="1"/>
</dbReference>
<dbReference type="SUPFAM" id="SSF56112">
    <property type="entry name" value="Protein kinase-like (PK-like)"/>
    <property type="match status" value="1"/>
</dbReference>
<evidence type="ECO:0000313" key="9">
    <source>
        <dbReference type="EMBL" id="KOO34943.1"/>
    </source>
</evidence>
<dbReference type="OrthoDB" id="341578at2759"/>